<dbReference type="Proteomes" id="UP001324427">
    <property type="component" value="Unassembled WGS sequence"/>
</dbReference>
<evidence type="ECO:0000313" key="3">
    <source>
        <dbReference type="Proteomes" id="UP001324427"/>
    </source>
</evidence>
<organism evidence="2 3">
    <name type="scientific">Oleoguttula mirabilis</name>
    <dbReference type="NCBI Taxonomy" id="1507867"/>
    <lineage>
        <taxon>Eukaryota</taxon>
        <taxon>Fungi</taxon>
        <taxon>Dikarya</taxon>
        <taxon>Ascomycota</taxon>
        <taxon>Pezizomycotina</taxon>
        <taxon>Dothideomycetes</taxon>
        <taxon>Dothideomycetidae</taxon>
        <taxon>Mycosphaerellales</taxon>
        <taxon>Teratosphaeriaceae</taxon>
        <taxon>Oleoguttula</taxon>
    </lineage>
</organism>
<comment type="caution">
    <text evidence="2">The sequence shown here is derived from an EMBL/GenBank/DDBJ whole genome shotgun (WGS) entry which is preliminary data.</text>
</comment>
<accession>A0AAV9J3Y2</accession>
<gene>
    <name evidence="2" type="ORF">LTR36_010898</name>
</gene>
<keyword evidence="3" id="KW-1185">Reference proteome</keyword>
<protein>
    <submittedName>
        <fullName evidence="2">Uncharacterized protein</fullName>
    </submittedName>
</protein>
<feature type="region of interest" description="Disordered" evidence="1">
    <location>
        <begin position="140"/>
        <end position="202"/>
    </location>
</feature>
<feature type="compositionally biased region" description="Polar residues" evidence="1">
    <location>
        <begin position="1"/>
        <end position="11"/>
    </location>
</feature>
<dbReference type="AlphaFoldDB" id="A0AAV9J3Y2"/>
<proteinExistence type="predicted"/>
<feature type="region of interest" description="Disordered" evidence="1">
    <location>
        <begin position="1"/>
        <end position="25"/>
    </location>
</feature>
<dbReference type="EMBL" id="JAVFHQ010000092">
    <property type="protein sequence ID" value="KAK4539500.1"/>
    <property type="molecule type" value="Genomic_DNA"/>
</dbReference>
<reference evidence="2 3" key="1">
    <citation type="submission" date="2021-11" db="EMBL/GenBank/DDBJ databases">
        <title>Black yeast isolated from Biological Soil Crust.</title>
        <authorList>
            <person name="Kurbessoian T."/>
        </authorList>
    </citation>
    <scope>NUCLEOTIDE SEQUENCE [LARGE SCALE GENOMIC DNA]</scope>
    <source>
        <strain evidence="2 3">CCFEE 5522</strain>
    </source>
</reference>
<evidence type="ECO:0000313" key="2">
    <source>
        <dbReference type="EMBL" id="KAK4539500.1"/>
    </source>
</evidence>
<feature type="compositionally biased region" description="Low complexity" evidence="1">
    <location>
        <begin position="153"/>
        <end position="173"/>
    </location>
</feature>
<sequence length="219" mass="23804">MPHSNTLSSPRATVASIASPPPSPPLGVSVIDFLTERARPEAEAKAREYTRQLLQDQAELDIRVDRCVAMTEELLIETRAFLGQQPPKLPERLLRPVEHAEMQHSAGLKLAKFTAEAALVDADRAYESAEALLRSREARELPRMLSQRGDTTSSPSSSHSRSVLSSESSGASSKELESAGTPSADDATHDRSEAASGPVRGWQSIASMKVEMRWTCALQ</sequence>
<evidence type="ECO:0000256" key="1">
    <source>
        <dbReference type="SAM" id="MobiDB-lite"/>
    </source>
</evidence>
<name>A0AAV9J3Y2_9PEZI</name>